<dbReference type="PATRIC" id="fig|1094552.3.peg.1546"/>
<keyword evidence="2" id="KW-1185">Reference proteome</keyword>
<evidence type="ECO:0000313" key="2">
    <source>
        <dbReference type="Proteomes" id="UP000008748"/>
    </source>
</evidence>
<evidence type="ECO:0000313" key="1">
    <source>
        <dbReference type="EMBL" id="EJF75010.1"/>
    </source>
</evidence>
<dbReference type="HOGENOM" id="CLU_3095981_0_0_5"/>
<dbReference type="Proteomes" id="UP000008748">
    <property type="component" value="Unassembled WGS sequence"/>
</dbReference>
<proteinExistence type="predicted"/>
<dbReference type="EMBL" id="AIMC01000032">
    <property type="protein sequence ID" value="EJF75010.1"/>
    <property type="molecule type" value="Genomic_DNA"/>
</dbReference>
<dbReference type="AlphaFoldDB" id="J1IV14"/>
<comment type="caution">
    <text evidence="1">The sequence shown here is derived from an EMBL/GenBank/DDBJ whole genome shotgun (WGS) entry which is preliminary data.</text>
</comment>
<gene>
    <name evidence="1" type="ORF">ME7_01381</name>
</gene>
<sequence length="51" mass="5833">MPVQKTKTQRFYSAPMGGCLDDFVVFYGKMIKPIAKLAVRLKYNIIPLDLI</sequence>
<protein>
    <submittedName>
        <fullName evidence="1">Uncharacterized protein</fullName>
    </submittedName>
</protein>
<reference evidence="1 2" key="1">
    <citation type="submission" date="2012-03" db="EMBL/GenBank/DDBJ databases">
        <title>The Genome Sequence of Bartonella birtlesii LL-WM9.</title>
        <authorList>
            <consortium name="The Broad Institute Genome Sequencing Platform"/>
            <consortium name="The Broad Institute Genome Sequencing Center for Infectious Disease"/>
            <person name="Feldgarden M."/>
            <person name="Kirby J."/>
            <person name="Kosoy M."/>
            <person name="Birtles R."/>
            <person name="Probert W.S."/>
            <person name="Chiaraviglio L."/>
            <person name="Young S.K."/>
            <person name="Zeng Q."/>
            <person name="Gargeya S."/>
            <person name="Fitzgerald M."/>
            <person name="Haas B."/>
            <person name="Abouelleil A."/>
            <person name="Alvarado L."/>
            <person name="Arachchi H.M."/>
            <person name="Berlin A."/>
            <person name="Chapman S.B."/>
            <person name="Gearin G."/>
            <person name="Goldberg J."/>
            <person name="Griggs A."/>
            <person name="Gujja S."/>
            <person name="Hansen M."/>
            <person name="Heiman D."/>
            <person name="Howarth C."/>
            <person name="Larimer J."/>
            <person name="Lui A."/>
            <person name="MacDonald P.J.P."/>
            <person name="McCowen C."/>
            <person name="Montmayeur A."/>
            <person name="Murphy C."/>
            <person name="Neiman D."/>
            <person name="Pearson M."/>
            <person name="Priest M."/>
            <person name="Roberts A."/>
            <person name="Saif S."/>
            <person name="Shea T."/>
            <person name="Sisk P."/>
            <person name="Stolte C."/>
            <person name="Sykes S."/>
            <person name="Wortman J."/>
            <person name="Nusbaum C."/>
            <person name="Birren B."/>
        </authorList>
    </citation>
    <scope>NUCLEOTIDE SEQUENCE [LARGE SCALE GENOMIC DNA]</scope>
    <source>
        <strain evidence="1 2">LL-WM9</strain>
    </source>
</reference>
<name>J1IV14_9HYPH</name>
<accession>J1IV14</accession>
<organism evidence="1 2">
    <name type="scientific">Bartonella birtlesii LL-WM9</name>
    <dbReference type="NCBI Taxonomy" id="1094552"/>
    <lineage>
        <taxon>Bacteria</taxon>
        <taxon>Pseudomonadati</taxon>
        <taxon>Pseudomonadota</taxon>
        <taxon>Alphaproteobacteria</taxon>
        <taxon>Hyphomicrobiales</taxon>
        <taxon>Bartonellaceae</taxon>
        <taxon>Bartonella</taxon>
    </lineage>
</organism>